<organism evidence="3 4">
    <name type="scientific">Leptomonas seymouri</name>
    <dbReference type="NCBI Taxonomy" id="5684"/>
    <lineage>
        <taxon>Eukaryota</taxon>
        <taxon>Discoba</taxon>
        <taxon>Euglenozoa</taxon>
        <taxon>Kinetoplastea</taxon>
        <taxon>Metakinetoplastina</taxon>
        <taxon>Trypanosomatida</taxon>
        <taxon>Trypanosomatidae</taxon>
        <taxon>Leishmaniinae</taxon>
        <taxon>Leptomonas</taxon>
    </lineage>
</organism>
<accession>A0A0N1I0M2</accession>
<evidence type="ECO:0000259" key="2">
    <source>
        <dbReference type="Pfam" id="PF12706"/>
    </source>
</evidence>
<sequence>MSGFPIEAAPLGASATAPPPGFMTLTIVGSGVSTGIPVIGHIGRGCACEDAVANPNGPNNRNNISILLTLPRGDLPTLNERQESTPVTSSVAEQAKNTEAQPTMQPSGGTSHASFTVDKMGNYIHGKPVAHILFDCGKTFRDAYFKVMIRWNIRVVDTLLITHGHADAIAGLDDLRDLQAMHMISTGDWVVDSFIPTYLSYATMETLQRAVDYIVRNSVESGLAMPSPAEHAAQLSACLEEREARAKAAVQNGEKAGGWRNIGIRRSTALDFFYVDESKPKRVHLPVTATAATAGAPQPELPFYTFPVEHGKGYISMAYAFGRGTAFKSQQKDGVPPPEGSCVVYISDVSAIPRDSMLFLQDLVKIDILYVDCLAPQKRTSPVHYCADDMLALTLALRPRYVYGVGMHCDIEHQQSRTTLQKVLDGYVASGVLRQGEVECIDLAYDGMQIVIPQ</sequence>
<dbReference type="OMA" id="WRNIGIR"/>
<feature type="domain" description="Metallo-beta-lactamase" evidence="2">
    <location>
        <begin position="132"/>
        <end position="219"/>
    </location>
</feature>
<proteinExistence type="predicted"/>
<feature type="compositionally biased region" description="Polar residues" evidence="1">
    <location>
        <begin position="84"/>
        <end position="112"/>
    </location>
</feature>
<dbReference type="PANTHER" id="PTHR42663:SF6">
    <property type="entry name" value="HYDROLASE C777.06C-RELATED"/>
    <property type="match status" value="1"/>
</dbReference>
<feature type="region of interest" description="Disordered" evidence="1">
    <location>
        <begin position="77"/>
        <end position="112"/>
    </location>
</feature>
<dbReference type="VEuPathDB" id="TriTrypDB:Lsey_0024_0160"/>
<dbReference type="Proteomes" id="UP000038009">
    <property type="component" value="Unassembled WGS sequence"/>
</dbReference>
<reference evidence="3 4" key="1">
    <citation type="journal article" date="2015" name="PLoS Pathog.">
        <title>Leptomonas seymouri: Adaptations to the Dixenous Life Cycle Analyzed by Genome Sequencing, Transcriptome Profiling and Co-infection with Leishmania donovani.</title>
        <authorList>
            <person name="Kraeva N."/>
            <person name="Butenko A."/>
            <person name="Hlavacova J."/>
            <person name="Kostygov A."/>
            <person name="Myskova J."/>
            <person name="Grybchuk D."/>
            <person name="Lestinova T."/>
            <person name="Votypka J."/>
            <person name="Volf P."/>
            <person name="Opperdoes F."/>
            <person name="Flegontov P."/>
            <person name="Lukes J."/>
            <person name="Yurchenko V."/>
        </authorList>
    </citation>
    <scope>NUCLEOTIDE SEQUENCE [LARGE SCALE GENOMIC DNA]</scope>
    <source>
        <strain evidence="3 4">ATCC 30220</strain>
    </source>
</reference>
<dbReference type="SUPFAM" id="SSF56281">
    <property type="entry name" value="Metallo-hydrolase/oxidoreductase"/>
    <property type="match status" value="1"/>
</dbReference>
<evidence type="ECO:0000313" key="4">
    <source>
        <dbReference type="Proteomes" id="UP000038009"/>
    </source>
</evidence>
<dbReference type="EMBL" id="LJSK01000024">
    <property type="protein sequence ID" value="KPI89423.1"/>
    <property type="molecule type" value="Genomic_DNA"/>
</dbReference>
<dbReference type="AlphaFoldDB" id="A0A0N1I0M2"/>
<gene>
    <name evidence="3" type="ORF">ABL78_1459</name>
</gene>
<dbReference type="InterPro" id="IPR036866">
    <property type="entry name" value="RibonucZ/Hydroxyglut_hydro"/>
</dbReference>
<dbReference type="Gene3D" id="3.60.15.10">
    <property type="entry name" value="Ribonuclease Z/Hydroxyacylglutathione hydrolase-like"/>
    <property type="match status" value="1"/>
</dbReference>
<protein>
    <recommendedName>
        <fullName evidence="2">Metallo-beta-lactamase domain-containing protein</fullName>
    </recommendedName>
</protein>
<dbReference type="OrthoDB" id="341300at2759"/>
<dbReference type="PANTHER" id="PTHR42663">
    <property type="entry name" value="HYDROLASE C777.06C-RELATED-RELATED"/>
    <property type="match status" value="1"/>
</dbReference>
<comment type="caution">
    <text evidence="3">The sequence shown here is derived from an EMBL/GenBank/DDBJ whole genome shotgun (WGS) entry which is preliminary data.</text>
</comment>
<evidence type="ECO:0000256" key="1">
    <source>
        <dbReference type="SAM" id="MobiDB-lite"/>
    </source>
</evidence>
<evidence type="ECO:0000313" key="3">
    <source>
        <dbReference type="EMBL" id="KPI89423.1"/>
    </source>
</evidence>
<dbReference type="InterPro" id="IPR001279">
    <property type="entry name" value="Metallo-B-lactamas"/>
</dbReference>
<name>A0A0N1I0M2_LEPSE</name>
<dbReference type="Pfam" id="PF12706">
    <property type="entry name" value="Lactamase_B_2"/>
    <property type="match status" value="1"/>
</dbReference>
<keyword evidence="4" id="KW-1185">Reference proteome</keyword>